<evidence type="ECO:0000256" key="1">
    <source>
        <dbReference type="SAM" id="MobiDB-lite"/>
    </source>
</evidence>
<evidence type="ECO:0000313" key="3">
    <source>
        <dbReference type="Proteomes" id="UP001165121"/>
    </source>
</evidence>
<name>A0A9W7D2Y6_9STRA</name>
<proteinExistence type="predicted"/>
<protein>
    <submittedName>
        <fullName evidence="2">Unnamed protein product</fullName>
    </submittedName>
</protein>
<dbReference type="AlphaFoldDB" id="A0A9W7D2Y6"/>
<gene>
    <name evidence="2" type="ORF">Pfra01_001903500</name>
</gene>
<dbReference type="EMBL" id="BSXT01002411">
    <property type="protein sequence ID" value="GMF48817.1"/>
    <property type="molecule type" value="Genomic_DNA"/>
</dbReference>
<dbReference type="Proteomes" id="UP001165121">
    <property type="component" value="Unassembled WGS sequence"/>
</dbReference>
<accession>A0A9W7D2Y6</accession>
<reference evidence="2" key="1">
    <citation type="submission" date="2023-04" db="EMBL/GenBank/DDBJ databases">
        <title>Phytophthora fragariaefolia NBRC 109709.</title>
        <authorList>
            <person name="Ichikawa N."/>
            <person name="Sato H."/>
            <person name="Tonouchi N."/>
        </authorList>
    </citation>
    <scope>NUCLEOTIDE SEQUENCE</scope>
    <source>
        <strain evidence="2">NBRC 109709</strain>
    </source>
</reference>
<comment type="caution">
    <text evidence="2">The sequence shown here is derived from an EMBL/GenBank/DDBJ whole genome shotgun (WGS) entry which is preliminary data.</text>
</comment>
<evidence type="ECO:0000313" key="2">
    <source>
        <dbReference type="EMBL" id="GMF48817.1"/>
    </source>
</evidence>
<organism evidence="2 3">
    <name type="scientific">Phytophthora fragariaefolia</name>
    <dbReference type="NCBI Taxonomy" id="1490495"/>
    <lineage>
        <taxon>Eukaryota</taxon>
        <taxon>Sar</taxon>
        <taxon>Stramenopiles</taxon>
        <taxon>Oomycota</taxon>
        <taxon>Peronosporomycetes</taxon>
        <taxon>Peronosporales</taxon>
        <taxon>Peronosporaceae</taxon>
        <taxon>Phytophthora</taxon>
    </lineage>
</organism>
<sequence length="98" mass="10704">MGAKKVEQHLAESRGLGPSNVMRVADSATFAKECFDKEARAHNEAYLFQRDVKEPPEENGEAALLHPRQQEDPQQMEPEGRVRVVADTGSSAISGRGG</sequence>
<feature type="region of interest" description="Disordered" evidence="1">
    <location>
        <begin position="52"/>
        <end position="80"/>
    </location>
</feature>
<keyword evidence="3" id="KW-1185">Reference proteome</keyword>